<dbReference type="InterPro" id="IPR012675">
    <property type="entry name" value="Beta-grasp_dom_sf"/>
</dbReference>
<gene>
    <name evidence="17" type="ORF">DFP90_10731</name>
</gene>
<keyword evidence="12" id="KW-0520">NAD</keyword>
<evidence type="ECO:0000259" key="15">
    <source>
        <dbReference type="PROSITE" id="PS51085"/>
    </source>
</evidence>
<dbReference type="Gene3D" id="3.10.20.30">
    <property type="match status" value="1"/>
</dbReference>
<dbReference type="Pfam" id="PF00941">
    <property type="entry name" value="FAD_binding_5"/>
    <property type="match status" value="1"/>
</dbReference>
<dbReference type="Pfam" id="PF02738">
    <property type="entry name" value="MoCoBD_1"/>
    <property type="match status" value="1"/>
</dbReference>
<dbReference type="InterPro" id="IPR036856">
    <property type="entry name" value="Ald_Oxase/Xan_DH_a/b_sf"/>
</dbReference>
<protein>
    <submittedName>
        <fullName evidence="17">Xanthine dehydrogenase/oxidase</fullName>
    </submittedName>
</protein>
<evidence type="ECO:0000256" key="1">
    <source>
        <dbReference type="ARBA" id="ARBA00001924"/>
    </source>
</evidence>
<evidence type="ECO:0000313" key="17">
    <source>
        <dbReference type="EMBL" id="RED48528.1"/>
    </source>
</evidence>
<dbReference type="Pfam" id="PF01315">
    <property type="entry name" value="Ald_Xan_dh_C"/>
    <property type="match status" value="1"/>
</dbReference>
<comment type="caution">
    <text evidence="17">The sequence shown here is derived from an EMBL/GenBank/DDBJ whole genome shotgun (WGS) entry which is preliminary data.</text>
</comment>
<feature type="domain" description="2Fe-2S ferredoxin-type" evidence="15">
    <location>
        <begin position="6"/>
        <end position="94"/>
    </location>
</feature>
<dbReference type="InterPro" id="IPR006058">
    <property type="entry name" value="2Fe2S_fd_BS"/>
</dbReference>
<dbReference type="InterPro" id="IPR000674">
    <property type="entry name" value="Ald_Oxase/Xan_DH_a/b"/>
</dbReference>
<evidence type="ECO:0000256" key="9">
    <source>
        <dbReference type="ARBA" id="ARBA00023002"/>
    </source>
</evidence>
<dbReference type="GO" id="GO:0005506">
    <property type="term" value="F:iron ion binding"/>
    <property type="evidence" value="ECO:0007669"/>
    <property type="project" value="InterPro"/>
</dbReference>
<dbReference type="Proteomes" id="UP000256845">
    <property type="component" value="Unassembled WGS sequence"/>
</dbReference>
<evidence type="ECO:0000256" key="12">
    <source>
        <dbReference type="ARBA" id="ARBA00023027"/>
    </source>
</evidence>
<evidence type="ECO:0000256" key="8">
    <source>
        <dbReference type="ARBA" id="ARBA00022827"/>
    </source>
</evidence>
<dbReference type="RefSeq" id="WP_115937611.1">
    <property type="nucleotide sequence ID" value="NZ_QRDW01000007.1"/>
</dbReference>
<dbReference type="Pfam" id="PF00111">
    <property type="entry name" value="Fer2"/>
    <property type="match status" value="1"/>
</dbReference>
<dbReference type="Pfam" id="PF01799">
    <property type="entry name" value="Fer2_2"/>
    <property type="match status" value="1"/>
</dbReference>
<keyword evidence="5" id="KW-0285">Flavoprotein</keyword>
<keyword evidence="4" id="KW-0500">Molybdenum</keyword>
<dbReference type="Pfam" id="PF20256">
    <property type="entry name" value="MoCoBD_2"/>
    <property type="match status" value="1"/>
</dbReference>
<evidence type="ECO:0000256" key="10">
    <source>
        <dbReference type="ARBA" id="ARBA00023004"/>
    </source>
</evidence>
<dbReference type="Gene3D" id="3.90.1170.50">
    <property type="entry name" value="Aldehyde oxidase/xanthine dehydrogenase, a/b hammerhead"/>
    <property type="match status" value="1"/>
</dbReference>
<dbReference type="InterPro" id="IPR002346">
    <property type="entry name" value="Mopterin_DH_FAD-bd"/>
</dbReference>
<dbReference type="SUPFAM" id="SSF54292">
    <property type="entry name" value="2Fe-2S ferredoxin-like"/>
    <property type="match status" value="1"/>
</dbReference>
<evidence type="ECO:0000313" key="18">
    <source>
        <dbReference type="Proteomes" id="UP000256845"/>
    </source>
</evidence>
<feature type="domain" description="FAD-binding PCMH-type" evidence="16">
    <location>
        <begin position="214"/>
        <end position="429"/>
    </location>
</feature>
<keyword evidence="7" id="KW-0479">Metal-binding</keyword>
<dbReference type="PIRSF" id="PIRSF000127">
    <property type="entry name" value="Xanthine_DH"/>
    <property type="match status" value="1"/>
</dbReference>
<dbReference type="InterPro" id="IPR016166">
    <property type="entry name" value="FAD-bd_PCMH"/>
</dbReference>
<evidence type="ECO:0000256" key="4">
    <source>
        <dbReference type="ARBA" id="ARBA00022505"/>
    </source>
</evidence>
<reference evidence="17 18" key="1">
    <citation type="submission" date="2018-07" db="EMBL/GenBank/DDBJ databases">
        <title>Genomic Encyclopedia of Type Strains, Phase III (KMG-III): the genomes of soil and plant-associated and newly described type strains.</title>
        <authorList>
            <person name="Whitman W."/>
        </authorList>
    </citation>
    <scope>NUCLEOTIDE SEQUENCE [LARGE SCALE GENOMIC DNA]</scope>
    <source>
        <strain evidence="17 18">CECT 8488</strain>
    </source>
</reference>
<proteinExistence type="inferred from homology"/>
<dbReference type="SUPFAM" id="SSF55447">
    <property type="entry name" value="CO dehydrogenase flavoprotein C-terminal domain-like"/>
    <property type="match status" value="1"/>
</dbReference>
<dbReference type="PANTHER" id="PTHR11908:SF132">
    <property type="entry name" value="ALDEHYDE OXIDASE 1-RELATED"/>
    <property type="match status" value="1"/>
</dbReference>
<dbReference type="PROSITE" id="PS00197">
    <property type="entry name" value="2FE2S_FER_1"/>
    <property type="match status" value="1"/>
</dbReference>
<accession>A0A3D9HGC0</accession>
<dbReference type="Gene3D" id="3.30.465.10">
    <property type="match status" value="1"/>
</dbReference>
<evidence type="ECO:0000259" key="16">
    <source>
        <dbReference type="PROSITE" id="PS51387"/>
    </source>
</evidence>
<dbReference type="PROSITE" id="PS51085">
    <property type="entry name" value="2FE2S_FER_2"/>
    <property type="match status" value="1"/>
</dbReference>
<comment type="cofactor">
    <cofactor evidence="1">
        <name>Mo-molybdopterin</name>
        <dbReference type="ChEBI" id="CHEBI:71302"/>
    </cofactor>
</comment>
<dbReference type="SUPFAM" id="SSF56003">
    <property type="entry name" value="Molybdenum cofactor-binding domain"/>
    <property type="match status" value="1"/>
</dbReference>
<dbReference type="SMART" id="SM01092">
    <property type="entry name" value="CO_deh_flav_C"/>
    <property type="match status" value="1"/>
</dbReference>
<name>A0A3D9HGC0_9PROT</name>
<dbReference type="FunFam" id="3.30.365.10:FF:000001">
    <property type="entry name" value="Xanthine dehydrogenase oxidase"/>
    <property type="match status" value="1"/>
</dbReference>
<evidence type="ECO:0000256" key="14">
    <source>
        <dbReference type="ARBA" id="ARBA00053029"/>
    </source>
</evidence>
<dbReference type="FunFam" id="3.10.20.30:FF:000012">
    <property type="entry name" value="Xanthine dehydrogenase/oxidase"/>
    <property type="match status" value="1"/>
</dbReference>
<evidence type="ECO:0000256" key="11">
    <source>
        <dbReference type="ARBA" id="ARBA00023014"/>
    </source>
</evidence>
<dbReference type="InterPro" id="IPR016169">
    <property type="entry name" value="FAD-bd_PCMH_sub2"/>
</dbReference>
<evidence type="ECO:0000256" key="3">
    <source>
        <dbReference type="ARBA" id="ARBA00006849"/>
    </source>
</evidence>
<dbReference type="InterPro" id="IPR037165">
    <property type="entry name" value="AldOxase/xan_DH_Mopterin-bd_sf"/>
</dbReference>
<dbReference type="Pfam" id="PF03450">
    <property type="entry name" value="CO_deh_flav_C"/>
    <property type="match status" value="1"/>
</dbReference>
<dbReference type="InterPro" id="IPR036318">
    <property type="entry name" value="FAD-bd_PCMH-like_sf"/>
</dbReference>
<evidence type="ECO:0000256" key="7">
    <source>
        <dbReference type="ARBA" id="ARBA00022723"/>
    </source>
</evidence>
<evidence type="ECO:0000256" key="2">
    <source>
        <dbReference type="ARBA" id="ARBA00001974"/>
    </source>
</evidence>
<dbReference type="CDD" id="cd00207">
    <property type="entry name" value="fer2"/>
    <property type="match status" value="1"/>
</dbReference>
<keyword evidence="6" id="KW-0001">2Fe-2S</keyword>
<keyword evidence="8" id="KW-0274">FAD</keyword>
<comment type="cofactor">
    <cofactor evidence="14">
        <name>Mo-molybdopterin cytosine dinucleotide</name>
        <dbReference type="ChEBI" id="CHEBI:71308"/>
    </cofactor>
</comment>
<comment type="cofactor">
    <cofactor evidence="2">
        <name>FAD</name>
        <dbReference type="ChEBI" id="CHEBI:57692"/>
    </cofactor>
</comment>
<dbReference type="Gene3D" id="3.30.365.10">
    <property type="entry name" value="Aldehyde oxidase/xanthine dehydrogenase, molybdopterin binding domain"/>
    <property type="match status" value="5"/>
</dbReference>
<dbReference type="InterPro" id="IPR036683">
    <property type="entry name" value="CO_DH_flav_C_dom_sf"/>
</dbReference>
<dbReference type="GO" id="GO:0016491">
    <property type="term" value="F:oxidoreductase activity"/>
    <property type="evidence" value="ECO:0007669"/>
    <property type="project" value="UniProtKB-KW"/>
</dbReference>
<keyword evidence="11" id="KW-0411">Iron-sulfur</keyword>
<dbReference type="InterPro" id="IPR036010">
    <property type="entry name" value="2Fe-2S_ferredoxin-like_sf"/>
</dbReference>
<evidence type="ECO:0000256" key="6">
    <source>
        <dbReference type="ARBA" id="ARBA00022714"/>
    </source>
</evidence>
<dbReference type="EMBL" id="QRDW01000007">
    <property type="protein sequence ID" value="RED48528.1"/>
    <property type="molecule type" value="Genomic_DNA"/>
</dbReference>
<dbReference type="SMART" id="SM01008">
    <property type="entry name" value="Ald_Xan_dh_C"/>
    <property type="match status" value="1"/>
</dbReference>
<dbReference type="InterPro" id="IPR002888">
    <property type="entry name" value="2Fe-2S-bd"/>
</dbReference>
<dbReference type="SUPFAM" id="SSF47741">
    <property type="entry name" value="CO dehydrogenase ISP C-domain like"/>
    <property type="match status" value="1"/>
</dbReference>
<dbReference type="InterPro" id="IPR046867">
    <property type="entry name" value="AldOxase/xan_DH_MoCoBD2"/>
</dbReference>
<comment type="cofactor">
    <cofactor evidence="13">
        <name>[2Fe-2S] cluster</name>
        <dbReference type="ChEBI" id="CHEBI:190135"/>
    </cofactor>
</comment>
<dbReference type="Gene3D" id="3.30.390.50">
    <property type="entry name" value="CO dehydrogenase flavoprotein, C-terminal domain"/>
    <property type="match status" value="1"/>
</dbReference>
<dbReference type="PROSITE" id="PS51387">
    <property type="entry name" value="FAD_PCMH"/>
    <property type="match status" value="1"/>
</dbReference>
<dbReference type="InterPro" id="IPR008274">
    <property type="entry name" value="AldOxase/xan_DH_MoCoBD1"/>
</dbReference>
<dbReference type="GO" id="GO:0051537">
    <property type="term" value="F:2 iron, 2 sulfur cluster binding"/>
    <property type="evidence" value="ECO:0007669"/>
    <property type="project" value="UniProtKB-KW"/>
</dbReference>
<keyword evidence="10" id="KW-0408">Iron</keyword>
<evidence type="ECO:0000256" key="5">
    <source>
        <dbReference type="ARBA" id="ARBA00022630"/>
    </source>
</evidence>
<organism evidence="17 18">
    <name type="scientific">Aestuariispira insulae</name>
    <dbReference type="NCBI Taxonomy" id="1461337"/>
    <lineage>
        <taxon>Bacteria</taxon>
        <taxon>Pseudomonadati</taxon>
        <taxon>Pseudomonadota</taxon>
        <taxon>Alphaproteobacteria</taxon>
        <taxon>Rhodospirillales</taxon>
        <taxon>Kiloniellaceae</taxon>
        <taxon>Aestuariispira</taxon>
    </lineage>
</organism>
<dbReference type="OrthoDB" id="8428274at2"/>
<keyword evidence="18" id="KW-1185">Reference proteome</keyword>
<dbReference type="InterPro" id="IPR036884">
    <property type="entry name" value="2Fe-2S-bd_dom_sf"/>
</dbReference>
<dbReference type="InterPro" id="IPR016208">
    <property type="entry name" value="Ald_Oxase/xanthine_DH-like"/>
</dbReference>
<dbReference type="SUPFAM" id="SSF56176">
    <property type="entry name" value="FAD-binding/transporter-associated domain-like"/>
    <property type="match status" value="1"/>
</dbReference>
<dbReference type="Gene3D" id="1.10.150.120">
    <property type="entry name" value="[2Fe-2S]-binding domain"/>
    <property type="match status" value="1"/>
</dbReference>
<sequence>MAQQDNSIRFYLNMKEVTIKDPSPDLMLIDYLRQPDVNLTGPKKPCGQGGCGSCTVILSHWDEDLAKPRHEAINACLRPVCALNGLSITTIEGTGSVGGVMNPVAYRLAVNNGTQCGYCTNGWVMNMTAFLASHPESGTKKEIEGLFDGNLCRCTGYRAILTGMKSFATDWSEEDEKAAMKCKIDQAFDPKSVGKTVSIPFPEEAKSPVEPARVDKGSKQWISVTSIDDLQALYLENPGAVIRLVHGNTSFGIYKQEMLAADILADIRPLQELHGIDHGPDGLSFGAATLYSDLIPTLTELAGENGTSIQPGNSIWAGLSYMAKRTAGHLVRNAATIAGNSMLVLKHIHEGEPFPSDMATALCGAGADIEILQLETGERERLPLSDLMINCRENPDLAGKILLIRYHVPTPGDRELGMAHKVALREVNSHSIVNAMTSFPLTEAGTPAITDCRLVLGGIAPYAWRANRTEDWLNGQPLSMDIIGEACRILDGEVRECLDHWADRMQGLPDEGFSNSYRTRLACSYLYKSLVNALLITDPDQVPADIASSGINLWGRWPVSDGRQSYQTDLYPAPLSEPYIKLMAMYQAQGEVKYTHEMALPPTALFGALVQSARALSSFEYTLPNGTPCPNLHDLEQELARRFEGFNALITATDIPPGGANMQGSGADEALFATEHVTFEGQPLAMVLATEEIQAQAIAAFIEECCLRYEEEQLPILTIEEAISRESIFPDCPQSAPFLAHIWKVTRPNSDFSWVREKSPLDKEIEVREASLDGADCLVVEGTQKTGAQLHFYMETQSAIARPRDDGTIEITSSTQSPTTVHDTVCSAIDYSRNMVGIKVRQLGGGYGGKTDQSRFVPAQAAVGALKTGRPVKLALSRESDSAFIGRRHPYYGQYQFALDTGHKDPADKGLIRGTHAKLWGDGGAMYDCSFVVSDCIQLRVDNAYYVPNYETQIDVCRTNKAPNTAYRAFGDIQGTLILENAIEDAAVALEMEPEDIREKNLYQIGQTTPGGQGLLYCYQREVWDYAKQKSDFAERKAIVDDFNAENKWRKRGICLMPLKYGSGYNLVMLEQTSAMVNVFSGDGTVLIRQGGVDMGQGMMTKVVQIAAYELNVPLEIIRIDSSDTDVIPNPQSTGASTGTQYNGEAVRQACRVLQARLQAFGYQMLKENGPDWCKEKQINFWDYGIEGWKTPVGDGNRPVTIWQKLVSLAYQMRVNLQAQVNAQMPGGIGPVPNIAFKPKQDQPTGTGITIDPNGAFSETVNQYVGFTYNAACSEVEVDILTGETKILRSDIYYDMGKSLNPAIDVGQIEGAFVQGIGYVLTEDLVFQPEGENAGRLNTVNTWRYKPPAITTIPLEMNVHLFPRELAAHVPENPNTLFSSKEVGEPPLVLANTVFFALKRAIRTSRIDRGLSPYFDLDAPATVQAVQTACEVDHH</sequence>
<evidence type="ECO:0000256" key="13">
    <source>
        <dbReference type="ARBA" id="ARBA00034078"/>
    </source>
</evidence>
<dbReference type="InterPro" id="IPR001041">
    <property type="entry name" value="2Fe-2S_ferredoxin-type"/>
</dbReference>
<dbReference type="PANTHER" id="PTHR11908">
    <property type="entry name" value="XANTHINE DEHYDROGENASE"/>
    <property type="match status" value="1"/>
</dbReference>
<dbReference type="SUPFAM" id="SSF54665">
    <property type="entry name" value="CO dehydrogenase molybdoprotein N-domain-like"/>
    <property type="match status" value="1"/>
</dbReference>
<keyword evidence="9" id="KW-0560">Oxidoreductase</keyword>
<comment type="similarity">
    <text evidence="3">Belongs to the xanthine dehydrogenase family.</text>
</comment>
<dbReference type="GO" id="GO:0071949">
    <property type="term" value="F:FAD binding"/>
    <property type="evidence" value="ECO:0007669"/>
    <property type="project" value="InterPro"/>
</dbReference>
<dbReference type="InterPro" id="IPR005107">
    <property type="entry name" value="CO_DH_flav_C"/>
</dbReference>